<dbReference type="AlphaFoldDB" id="A0A1F5GVH2"/>
<dbReference type="Gene3D" id="3.40.50.150">
    <property type="entry name" value="Vaccinia Virus protein VP39"/>
    <property type="match status" value="1"/>
</dbReference>
<evidence type="ECO:0000313" key="4">
    <source>
        <dbReference type="Proteomes" id="UP000176666"/>
    </source>
</evidence>
<evidence type="ECO:0000259" key="2">
    <source>
        <dbReference type="Pfam" id="PF08484"/>
    </source>
</evidence>
<dbReference type="Pfam" id="PF08484">
    <property type="entry name" value="Methyltransf_14"/>
    <property type="match status" value="1"/>
</dbReference>
<proteinExistence type="predicted"/>
<dbReference type="SUPFAM" id="SSF53335">
    <property type="entry name" value="S-adenosyl-L-methionine-dependent methyltransferases"/>
    <property type="match status" value="1"/>
</dbReference>
<dbReference type="EMBL" id="MFBJ01000044">
    <property type="protein sequence ID" value="OGD95825.1"/>
    <property type="molecule type" value="Genomic_DNA"/>
</dbReference>
<dbReference type="InterPro" id="IPR013630">
    <property type="entry name" value="Methyltransf_Zn-bd_dom_put"/>
</dbReference>
<dbReference type="PANTHER" id="PTHR43861">
    <property type="entry name" value="TRANS-ACONITATE 2-METHYLTRANSFERASE-RELATED"/>
    <property type="match status" value="1"/>
</dbReference>
<dbReference type="InterPro" id="IPR013691">
    <property type="entry name" value="MeTrfase_14"/>
</dbReference>
<dbReference type="InterPro" id="IPR038576">
    <property type="entry name" value="Methyltransf_Zn-bd_dom_put_sf"/>
</dbReference>
<protein>
    <recommendedName>
        <fullName evidence="5">Methyltransferase</fullName>
    </recommendedName>
</protein>
<dbReference type="Gene3D" id="3.40.50.720">
    <property type="entry name" value="NAD(P)-binding Rossmann-like Domain"/>
    <property type="match status" value="1"/>
</dbReference>
<gene>
    <name evidence="3" type="ORF">A3F02_01670</name>
</gene>
<accession>A0A1F5GVH2</accession>
<dbReference type="Gene3D" id="6.10.250.3100">
    <property type="match status" value="1"/>
</dbReference>
<feature type="domain" description="C-methyltransferase" evidence="2">
    <location>
        <begin position="261"/>
        <end position="416"/>
    </location>
</feature>
<evidence type="ECO:0000313" key="3">
    <source>
        <dbReference type="EMBL" id="OGD95825.1"/>
    </source>
</evidence>
<organism evidence="3 4">
    <name type="scientific">Candidatus Curtissbacteria bacterium RIFCSPHIGHO2_12_FULL_38_9b</name>
    <dbReference type="NCBI Taxonomy" id="1797720"/>
    <lineage>
        <taxon>Bacteria</taxon>
        <taxon>Candidatus Curtissiibacteriota</taxon>
    </lineage>
</organism>
<dbReference type="PANTHER" id="PTHR43861:SF5">
    <property type="entry name" value="BLL5978 PROTEIN"/>
    <property type="match status" value="1"/>
</dbReference>
<evidence type="ECO:0000259" key="1">
    <source>
        <dbReference type="Pfam" id="PF08421"/>
    </source>
</evidence>
<reference evidence="3 4" key="1">
    <citation type="journal article" date="2016" name="Nat. Commun.">
        <title>Thousands of microbial genomes shed light on interconnected biogeochemical processes in an aquifer system.</title>
        <authorList>
            <person name="Anantharaman K."/>
            <person name="Brown C.T."/>
            <person name="Hug L.A."/>
            <person name="Sharon I."/>
            <person name="Castelle C.J."/>
            <person name="Probst A.J."/>
            <person name="Thomas B.C."/>
            <person name="Singh A."/>
            <person name="Wilkins M.J."/>
            <person name="Karaoz U."/>
            <person name="Brodie E.L."/>
            <person name="Williams K.H."/>
            <person name="Hubbard S.S."/>
            <person name="Banfield J.F."/>
        </authorList>
    </citation>
    <scope>NUCLEOTIDE SEQUENCE [LARGE SCALE GENOMIC DNA]</scope>
</reference>
<comment type="caution">
    <text evidence="3">The sequence shown here is derived from an EMBL/GenBank/DDBJ whole genome shotgun (WGS) entry which is preliminary data.</text>
</comment>
<dbReference type="Pfam" id="PF08421">
    <property type="entry name" value="Methyltransf_13"/>
    <property type="match status" value="1"/>
</dbReference>
<feature type="domain" description="Methyltransferase putative zinc binding" evidence="1">
    <location>
        <begin position="20"/>
        <end position="81"/>
    </location>
</feature>
<dbReference type="InterPro" id="IPR029063">
    <property type="entry name" value="SAM-dependent_MTases_sf"/>
</dbReference>
<sequence length="421" mass="47720">MNSSYANRWGKKEVAKVDICRICKSTKLTTFLQLGPMPIPNGFLKKNELDKGEKFYPLDVAFCKNCGLSQLQHVVSPHLLFDNYLYIPSTAKTLVAQFKNISVEAINYCSAKKNDLAVDIGSNDGTLLKYFAQKEMRVLGIDPAINLAKKANAQGIKTLTSLFSKTLAQKIKSQYKKAKIITATNVLAHIDDLNDFFEGIKILLKDDGVFIAEFGYIFDILKKVEFDTIYHEHLSYFSLSPLVSLVKSHGLFISGAKRTDMHGGSLLVYITQKKKAISKSTQSILEFEKRHKLKSLETYLKYRKQVDKIRYLLVNLLWGLRLKNKRIVGYGASARGNVLLNYCRIGRETLSYIVDSIPYKQGRFTPGTHIPIYKESKLTEDKPDYVLILAWNFADEIIAKQRAYQDSGGKFILTTPKLQVI</sequence>
<name>A0A1F5GVH2_9BACT</name>
<dbReference type="Proteomes" id="UP000176666">
    <property type="component" value="Unassembled WGS sequence"/>
</dbReference>
<dbReference type="Pfam" id="PF13489">
    <property type="entry name" value="Methyltransf_23"/>
    <property type="match status" value="1"/>
</dbReference>
<evidence type="ECO:0008006" key="5">
    <source>
        <dbReference type="Google" id="ProtNLM"/>
    </source>
</evidence>
<dbReference type="Gene3D" id="6.20.50.110">
    <property type="entry name" value="Methyltransferase, zinc-binding domain"/>
    <property type="match status" value="1"/>
</dbReference>